<evidence type="ECO:0000259" key="3">
    <source>
        <dbReference type="Pfam" id="PF03358"/>
    </source>
</evidence>
<dbReference type="InterPro" id="IPR005025">
    <property type="entry name" value="FMN_Rdtase-like_dom"/>
</dbReference>
<dbReference type="Pfam" id="PF03358">
    <property type="entry name" value="FMN_red"/>
    <property type="match status" value="1"/>
</dbReference>
<evidence type="ECO:0000256" key="2">
    <source>
        <dbReference type="ARBA" id="ARBA00022643"/>
    </source>
</evidence>
<dbReference type="EMBL" id="DWYY01000003">
    <property type="protein sequence ID" value="HJA91558.1"/>
    <property type="molecule type" value="Genomic_DNA"/>
</dbReference>
<dbReference type="Proteomes" id="UP000886858">
    <property type="component" value="Unassembled WGS sequence"/>
</dbReference>
<accession>A0A9D2KYG9</accession>
<dbReference type="PANTHER" id="PTHR43278">
    <property type="entry name" value="NAD(P)H-DEPENDENT FMN-CONTAINING OXIDOREDUCTASE YWQN-RELATED"/>
    <property type="match status" value="1"/>
</dbReference>
<keyword evidence="2" id="KW-0288">FMN</keyword>
<comment type="caution">
    <text evidence="4">The sequence shown here is derived from an EMBL/GenBank/DDBJ whole genome shotgun (WGS) entry which is preliminary data.</text>
</comment>
<organism evidence="4 5">
    <name type="scientific">Candidatus Eisenbergiella merdipullorum</name>
    <dbReference type="NCBI Taxonomy" id="2838553"/>
    <lineage>
        <taxon>Bacteria</taxon>
        <taxon>Bacillati</taxon>
        <taxon>Bacillota</taxon>
        <taxon>Clostridia</taxon>
        <taxon>Lachnospirales</taxon>
        <taxon>Lachnospiraceae</taxon>
        <taxon>Eisenbergiella</taxon>
    </lineage>
</organism>
<keyword evidence="1" id="KW-0285">Flavoprotein</keyword>
<dbReference type="AlphaFoldDB" id="A0A9D2KYG9"/>
<dbReference type="Gene3D" id="3.40.50.360">
    <property type="match status" value="1"/>
</dbReference>
<protein>
    <submittedName>
        <fullName evidence="4">Flavodoxin family protein</fullName>
    </submittedName>
</protein>
<reference evidence="4" key="2">
    <citation type="submission" date="2021-04" db="EMBL/GenBank/DDBJ databases">
        <authorList>
            <person name="Gilroy R."/>
        </authorList>
    </citation>
    <scope>NUCLEOTIDE SEQUENCE</scope>
    <source>
        <strain evidence="4">CHK179-7159</strain>
    </source>
</reference>
<dbReference type="SUPFAM" id="SSF52218">
    <property type="entry name" value="Flavoproteins"/>
    <property type="match status" value="1"/>
</dbReference>
<evidence type="ECO:0000256" key="1">
    <source>
        <dbReference type="ARBA" id="ARBA00022630"/>
    </source>
</evidence>
<dbReference type="PANTHER" id="PTHR43278:SF4">
    <property type="entry name" value="NAD(P)H-DEPENDENT FMN-CONTAINING OXIDOREDUCTASE YWQN-RELATED"/>
    <property type="match status" value="1"/>
</dbReference>
<evidence type="ECO:0000313" key="5">
    <source>
        <dbReference type="Proteomes" id="UP000886858"/>
    </source>
</evidence>
<reference evidence="4" key="1">
    <citation type="journal article" date="2021" name="PeerJ">
        <title>Extensive microbial diversity within the chicken gut microbiome revealed by metagenomics and culture.</title>
        <authorList>
            <person name="Gilroy R."/>
            <person name="Ravi A."/>
            <person name="Getino M."/>
            <person name="Pursley I."/>
            <person name="Horton D.L."/>
            <person name="Alikhan N.F."/>
            <person name="Baker D."/>
            <person name="Gharbi K."/>
            <person name="Hall N."/>
            <person name="Watson M."/>
            <person name="Adriaenssens E.M."/>
            <person name="Foster-Nyarko E."/>
            <person name="Jarju S."/>
            <person name="Secka A."/>
            <person name="Antonio M."/>
            <person name="Oren A."/>
            <person name="Chaudhuri R.R."/>
            <person name="La Ragione R."/>
            <person name="Hildebrand F."/>
            <person name="Pallen M.J."/>
        </authorList>
    </citation>
    <scope>NUCLEOTIDE SEQUENCE</scope>
    <source>
        <strain evidence="4">CHK179-7159</strain>
    </source>
</reference>
<feature type="domain" description="NADPH-dependent FMN reductase-like" evidence="3">
    <location>
        <begin position="1"/>
        <end position="156"/>
    </location>
</feature>
<sequence>MKVLLFNGSTTKDGCVYRALFEVASALDQEGIDTEILQMGTEPIWDCMGCDFCHNGGKGRCIHEDMVNDWLEKAAGADGFVFGSPVYYAHPTGQFLSLLDRMFYAGGEYFQFKPGAAVVTARRAGTTASLDVLNKYFTDACMPVVSSTYWNMAHGNAPEQLEQDQEGLQTMRNLGHNMAWILKCLEAGKEKGIVPAAPETVHWTNFIR</sequence>
<proteinExistence type="predicted"/>
<dbReference type="InterPro" id="IPR029039">
    <property type="entry name" value="Flavoprotein-like_sf"/>
</dbReference>
<name>A0A9D2KYG9_9FIRM</name>
<gene>
    <name evidence="4" type="ORF">H9717_00285</name>
</gene>
<evidence type="ECO:0000313" key="4">
    <source>
        <dbReference type="EMBL" id="HJA91558.1"/>
    </source>
</evidence>
<dbReference type="InterPro" id="IPR051796">
    <property type="entry name" value="ISF_SsuE-like"/>
</dbReference>
<dbReference type="GO" id="GO:0016491">
    <property type="term" value="F:oxidoreductase activity"/>
    <property type="evidence" value="ECO:0007669"/>
    <property type="project" value="InterPro"/>
</dbReference>